<dbReference type="Proteomes" id="UP001501585">
    <property type="component" value="Unassembled WGS sequence"/>
</dbReference>
<reference evidence="3" key="1">
    <citation type="journal article" date="2019" name="Int. J. Syst. Evol. Microbiol.">
        <title>The Global Catalogue of Microorganisms (GCM) 10K type strain sequencing project: providing services to taxonomists for standard genome sequencing and annotation.</title>
        <authorList>
            <consortium name="The Broad Institute Genomics Platform"/>
            <consortium name="The Broad Institute Genome Sequencing Center for Infectious Disease"/>
            <person name="Wu L."/>
            <person name="Ma J."/>
        </authorList>
    </citation>
    <scope>NUCLEOTIDE SEQUENCE [LARGE SCALE GENOMIC DNA]</scope>
    <source>
        <strain evidence="3">JCM 15313</strain>
    </source>
</reference>
<dbReference type="EMBL" id="BAAAPC010000015">
    <property type="protein sequence ID" value="GAA2005212.1"/>
    <property type="molecule type" value="Genomic_DNA"/>
</dbReference>
<name>A0ABP5EUM0_9ACTN</name>
<evidence type="ECO:0000313" key="2">
    <source>
        <dbReference type="EMBL" id="GAA2005212.1"/>
    </source>
</evidence>
<dbReference type="InterPro" id="IPR007375">
    <property type="entry name" value="SoxG"/>
</dbReference>
<accession>A0ABP5EUM0</accession>
<dbReference type="Gene3D" id="3.30.70.1520">
    <property type="entry name" value="Heterotetrameric sarcosine oxidase"/>
    <property type="match status" value="1"/>
</dbReference>
<comment type="caution">
    <text evidence="2">The sequence shown here is derived from an EMBL/GenBank/DDBJ whole genome shotgun (WGS) entry which is preliminary data.</text>
</comment>
<dbReference type="SUPFAM" id="SSF103025">
    <property type="entry name" value="Folate-binding domain"/>
    <property type="match status" value="1"/>
</dbReference>
<dbReference type="RefSeq" id="WP_344102337.1">
    <property type="nucleotide sequence ID" value="NZ_BAAAPC010000015.1"/>
</dbReference>
<protein>
    <submittedName>
        <fullName evidence="2">Sarcosine oxidase subunit gamma</fullName>
    </submittedName>
</protein>
<evidence type="ECO:0000256" key="1">
    <source>
        <dbReference type="SAM" id="MobiDB-lite"/>
    </source>
</evidence>
<dbReference type="Gene3D" id="3.30.1360.120">
    <property type="entry name" value="Probable tRNA modification gtpase trme, domain 1"/>
    <property type="match status" value="1"/>
</dbReference>
<keyword evidence="3" id="KW-1185">Reference proteome</keyword>
<proteinExistence type="predicted"/>
<dbReference type="Pfam" id="PF04268">
    <property type="entry name" value="SoxG"/>
    <property type="match status" value="1"/>
</dbReference>
<feature type="region of interest" description="Disordered" evidence="1">
    <location>
        <begin position="1"/>
        <end position="20"/>
    </location>
</feature>
<dbReference type="InterPro" id="IPR027266">
    <property type="entry name" value="TrmE/GcvT-like"/>
</dbReference>
<evidence type="ECO:0000313" key="3">
    <source>
        <dbReference type="Proteomes" id="UP001501585"/>
    </source>
</evidence>
<organism evidence="2 3">
    <name type="scientific">Nocardiopsis rhodophaea</name>
    <dbReference type="NCBI Taxonomy" id="280238"/>
    <lineage>
        <taxon>Bacteria</taxon>
        <taxon>Bacillati</taxon>
        <taxon>Actinomycetota</taxon>
        <taxon>Actinomycetes</taxon>
        <taxon>Streptosporangiales</taxon>
        <taxon>Nocardiopsidaceae</taxon>
        <taxon>Nocardiopsis</taxon>
    </lineage>
</organism>
<gene>
    <name evidence="2" type="ORF">GCM10009799_35770</name>
</gene>
<sequence length="232" mass="24286">MTDETMTAGVPAPRAEPRSPAAHLADRLGGAGSADTALLREVPFLAQVELRVDADEEETASRLAREFLGCPLPDAGRASGGGRPYVLWCGPGWYLVMDGGATGRGLAAGLRAALGGEYGAVCGSVVDVSAQRAVLELRGPRARDVLAQGCPLDLHPRVFGPGAYAQTLFATTNVGILHTGMHSTGNGVREKKGLENGVPVFRILVRASFADHLTRRLLDAMETETRGSATRG</sequence>